<dbReference type="SMART" id="SM01100">
    <property type="entry name" value="CRAL_TRIO_N"/>
    <property type="match status" value="1"/>
</dbReference>
<dbReference type="GO" id="GO:0016020">
    <property type="term" value="C:membrane"/>
    <property type="evidence" value="ECO:0007669"/>
    <property type="project" value="TreeGrafter"/>
</dbReference>
<organism evidence="2 3">
    <name type="scientific">Amblyomma americanum</name>
    <name type="common">Lone star tick</name>
    <dbReference type="NCBI Taxonomy" id="6943"/>
    <lineage>
        <taxon>Eukaryota</taxon>
        <taxon>Metazoa</taxon>
        <taxon>Ecdysozoa</taxon>
        <taxon>Arthropoda</taxon>
        <taxon>Chelicerata</taxon>
        <taxon>Arachnida</taxon>
        <taxon>Acari</taxon>
        <taxon>Parasitiformes</taxon>
        <taxon>Ixodida</taxon>
        <taxon>Ixodoidea</taxon>
        <taxon>Ixodidae</taxon>
        <taxon>Amblyomminae</taxon>
        <taxon>Amblyomma</taxon>
    </lineage>
</organism>
<dbReference type="InterPro" id="IPR011074">
    <property type="entry name" value="CRAL/TRIO_N_dom"/>
</dbReference>
<dbReference type="GO" id="GO:1902936">
    <property type="term" value="F:phosphatidylinositol bisphosphate binding"/>
    <property type="evidence" value="ECO:0007669"/>
    <property type="project" value="TreeGrafter"/>
</dbReference>
<dbReference type="SMART" id="SM00516">
    <property type="entry name" value="SEC14"/>
    <property type="match status" value="1"/>
</dbReference>
<dbReference type="PANTHER" id="PTHR10174:SF130">
    <property type="entry name" value="ALPHA-TOCOPHEROL TRANSFER PROTEIN-LIKE"/>
    <property type="match status" value="1"/>
</dbReference>
<accession>A0AAQ4EJ96</accession>
<dbReference type="CDD" id="cd00170">
    <property type="entry name" value="SEC14"/>
    <property type="match status" value="1"/>
</dbReference>
<comment type="caution">
    <text evidence="2">The sequence shown here is derived from an EMBL/GenBank/DDBJ whole genome shotgun (WGS) entry which is preliminary data.</text>
</comment>
<evidence type="ECO:0000259" key="1">
    <source>
        <dbReference type="PROSITE" id="PS50191"/>
    </source>
</evidence>
<dbReference type="SUPFAM" id="SSF52087">
    <property type="entry name" value="CRAL/TRIO domain"/>
    <property type="match status" value="1"/>
</dbReference>
<dbReference type="Gene3D" id="1.10.8.20">
    <property type="entry name" value="N-terminal domain of phosphatidylinositol transfer protein sec14p"/>
    <property type="match status" value="1"/>
</dbReference>
<dbReference type="InterPro" id="IPR001251">
    <property type="entry name" value="CRAL-TRIO_dom"/>
</dbReference>
<dbReference type="Pfam" id="PF00650">
    <property type="entry name" value="CRAL_TRIO"/>
    <property type="match status" value="1"/>
</dbReference>
<dbReference type="AlphaFoldDB" id="A0AAQ4EJ96"/>
<evidence type="ECO:0000313" key="2">
    <source>
        <dbReference type="EMBL" id="KAK8774807.1"/>
    </source>
</evidence>
<dbReference type="Gene3D" id="3.40.525.10">
    <property type="entry name" value="CRAL-TRIO lipid binding domain"/>
    <property type="match status" value="1"/>
</dbReference>
<dbReference type="InterPro" id="IPR036865">
    <property type="entry name" value="CRAL-TRIO_dom_sf"/>
</dbReference>
<keyword evidence="3" id="KW-1185">Reference proteome</keyword>
<reference evidence="2 3" key="1">
    <citation type="journal article" date="2023" name="Arcadia Sci">
        <title>De novo assembly of a long-read Amblyomma americanum tick genome.</title>
        <authorList>
            <person name="Chou S."/>
            <person name="Poskanzer K.E."/>
            <person name="Rollins M."/>
            <person name="Thuy-Boun P.S."/>
        </authorList>
    </citation>
    <scope>NUCLEOTIDE SEQUENCE [LARGE SCALE GENOMIC DNA]</scope>
    <source>
        <strain evidence="2">F_SG_1</strain>
        <tissue evidence="2">Salivary glands</tissue>
    </source>
</reference>
<evidence type="ECO:0000313" key="3">
    <source>
        <dbReference type="Proteomes" id="UP001321473"/>
    </source>
</evidence>
<name>A0AAQ4EJ96_AMBAM</name>
<dbReference type="PRINTS" id="PR00180">
    <property type="entry name" value="CRETINALDHBP"/>
</dbReference>
<dbReference type="InterPro" id="IPR036273">
    <property type="entry name" value="CRAL/TRIO_N_dom_sf"/>
</dbReference>
<proteinExistence type="predicted"/>
<dbReference type="Proteomes" id="UP001321473">
    <property type="component" value="Unassembled WGS sequence"/>
</dbReference>
<protein>
    <recommendedName>
        <fullName evidence="1">CRAL-TRIO domain-containing protein</fullName>
    </recommendedName>
</protein>
<gene>
    <name evidence="2" type="ORF">V5799_010659</name>
</gene>
<dbReference type="PANTHER" id="PTHR10174">
    <property type="entry name" value="ALPHA-TOCOPHEROL TRANSFER PROTEIN-RELATED"/>
    <property type="match status" value="1"/>
</dbReference>
<feature type="domain" description="CRAL-TRIO" evidence="1">
    <location>
        <begin position="126"/>
        <end position="289"/>
    </location>
</feature>
<dbReference type="SUPFAM" id="SSF46938">
    <property type="entry name" value="CRAL/TRIO N-terminal domain"/>
    <property type="match status" value="1"/>
</dbReference>
<sequence>MASSEEVSILCLGPEIPHRCQLDIFFRSAEHLAPSNLFDMNKELEEIARNELGETPEVQKEALAQFRQRLEEENGLRIPPDDVLIKFLRAAKYRVDKALKTFRNFFRARRDMPEYFEGLTPSTIPYKSVFRDHKLLMFPEGKDPEGRTMLMIRFGAWKHSISSMDDLVKCFIVGAECALLDDDTQIRGFVGVDDLEGLGVHHLVDLTPGFLRRVVTLVQDTFPARIKGVYFINAPAFFEGLYSLLIRPFLSKKLKKRVHITSGGLSELVGLISPELIPKEFGGTLEDFDFDAQERRFHEKTAYFEKIQQYGYMTE</sequence>
<dbReference type="PROSITE" id="PS50191">
    <property type="entry name" value="CRAL_TRIO"/>
    <property type="match status" value="1"/>
</dbReference>
<dbReference type="Pfam" id="PF03765">
    <property type="entry name" value="CRAL_TRIO_N"/>
    <property type="match status" value="1"/>
</dbReference>
<dbReference type="EMBL" id="JARKHS020014979">
    <property type="protein sequence ID" value="KAK8774807.1"/>
    <property type="molecule type" value="Genomic_DNA"/>
</dbReference>